<dbReference type="InterPro" id="IPR014729">
    <property type="entry name" value="Rossmann-like_a/b/a_fold"/>
</dbReference>
<accession>X1NAR6</accession>
<organism evidence="2">
    <name type="scientific">marine sediment metagenome</name>
    <dbReference type="NCBI Taxonomy" id="412755"/>
    <lineage>
        <taxon>unclassified sequences</taxon>
        <taxon>metagenomes</taxon>
        <taxon>ecological metagenomes</taxon>
    </lineage>
</organism>
<gene>
    <name evidence="2" type="ORF">S06H3_40844</name>
</gene>
<comment type="caution">
    <text evidence="2">The sequence shown here is derived from an EMBL/GenBank/DDBJ whole genome shotgun (WGS) entry which is preliminary data.</text>
</comment>
<reference evidence="2" key="1">
    <citation type="journal article" date="2014" name="Front. Microbiol.">
        <title>High frequency of phylogenetically diverse reductive dehalogenase-homologous genes in deep subseafloor sedimentary metagenomes.</title>
        <authorList>
            <person name="Kawai M."/>
            <person name="Futagami T."/>
            <person name="Toyoda A."/>
            <person name="Takaki Y."/>
            <person name="Nishi S."/>
            <person name="Hori S."/>
            <person name="Arai W."/>
            <person name="Tsubouchi T."/>
            <person name="Morono Y."/>
            <person name="Uchiyama I."/>
            <person name="Ito T."/>
            <person name="Fujiyama A."/>
            <person name="Inagaki F."/>
            <person name="Takami H."/>
        </authorList>
    </citation>
    <scope>NUCLEOTIDE SEQUENCE</scope>
    <source>
        <strain evidence="2">Expedition CK06-06</strain>
    </source>
</reference>
<evidence type="ECO:0000313" key="2">
    <source>
        <dbReference type="EMBL" id="GAI40723.1"/>
    </source>
</evidence>
<sequence>GAFGFEVRPAYLFDDLAEFALRLPIDYKVPDKQVTKRILREAFRPELERLGLDWVLTRLKEGMPAAISNIAPLIADRMNASVSDSDFLRHPLKRYLQSKTDMYLFDMFAETFLPEIDYAIQDCIPQ</sequence>
<name>X1NAR6_9ZZZZ</name>
<feature type="domain" description="Asparagine synthetase" evidence="1">
    <location>
        <begin position="2"/>
        <end position="85"/>
    </location>
</feature>
<dbReference type="InterPro" id="IPR001962">
    <property type="entry name" value="Asn_synthase"/>
</dbReference>
<protein>
    <recommendedName>
        <fullName evidence="1">Asparagine synthetase domain-containing protein</fullName>
    </recommendedName>
</protein>
<evidence type="ECO:0000259" key="1">
    <source>
        <dbReference type="Pfam" id="PF00733"/>
    </source>
</evidence>
<dbReference type="SUPFAM" id="SSF52402">
    <property type="entry name" value="Adenine nucleotide alpha hydrolases-like"/>
    <property type="match status" value="1"/>
</dbReference>
<dbReference type="AlphaFoldDB" id="X1NAR6"/>
<dbReference type="GO" id="GO:0006529">
    <property type="term" value="P:asparagine biosynthetic process"/>
    <property type="evidence" value="ECO:0007669"/>
    <property type="project" value="InterPro"/>
</dbReference>
<proteinExistence type="predicted"/>
<dbReference type="Pfam" id="PF00733">
    <property type="entry name" value="Asn_synthase"/>
    <property type="match status" value="1"/>
</dbReference>
<feature type="non-terminal residue" evidence="2">
    <location>
        <position position="1"/>
    </location>
</feature>
<dbReference type="EMBL" id="BARV01025106">
    <property type="protein sequence ID" value="GAI40723.1"/>
    <property type="molecule type" value="Genomic_DNA"/>
</dbReference>
<dbReference type="Gene3D" id="3.40.50.620">
    <property type="entry name" value="HUPs"/>
    <property type="match status" value="1"/>
</dbReference>
<dbReference type="GO" id="GO:0004066">
    <property type="term" value="F:asparagine synthase (glutamine-hydrolyzing) activity"/>
    <property type="evidence" value="ECO:0007669"/>
    <property type="project" value="InterPro"/>
</dbReference>